<dbReference type="InterPro" id="IPR017907">
    <property type="entry name" value="Znf_RING_CS"/>
</dbReference>
<evidence type="ECO:0000256" key="2">
    <source>
        <dbReference type="ARBA" id="ARBA00022771"/>
    </source>
</evidence>
<evidence type="ECO:0000256" key="3">
    <source>
        <dbReference type="ARBA" id="ARBA00022833"/>
    </source>
</evidence>
<feature type="region of interest" description="Disordered" evidence="5">
    <location>
        <begin position="115"/>
        <end position="151"/>
    </location>
</feature>
<evidence type="ECO:0000256" key="4">
    <source>
        <dbReference type="PROSITE-ProRule" id="PRU00175"/>
    </source>
</evidence>
<dbReference type="InterPro" id="IPR013083">
    <property type="entry name" value="Znf_RING/FYVE/PHD"/>
</dbReference>
<dbReference type="PANTHER" id="PTHR23327:SF51">
    <property type="entry name" value="TRANSCRIPTIONAL REGULATOR OF YEAST FORM ADHERENCE 3"/>
    <property type="match status" value="1"/>
</dbReference>
<sequence length="479" mass="55244">MKFGQDFKETLATQDFPSHWVEHAIPYGQLKKCLKKVLKELKDLGLDHDTLQSLIDPENHSPVALKYRLIASENSDIVRPTLTVDVYLEDDVIVEASLTPASRLFFEKIASEVRHNHQADSGSTSGNSSDAGQDDDVSVQDQNSEIQHKKNRRHETIQLPLVFDHEFFEMLQNDVSNIDSLQDTERQQMSDEIKALGEDLAQITKPRRVHRTDMIPWRNIFELYLDAEVFFATHEQEHGARSSQLALKKLQWFQGEVKKRELQRIFKIPQSQVAYDRFLRINANLLKMLQFQEINQLAVHKILKKFDKRTSFGISKSFRSAIQSHQFMTGAIGRDVCAQMSQHLTNVVPQLNDYLCPICFMVAYRPVKLDCSHIFCLRCIIKIQRSRESHCPLCRSDVVMKATISKFDGSTLDQWSEHVGAVMAANRVGNYLVHLDDDLAKYMKKHFPTEVSDKERHNQIERGLEDYGPGYKHQECSVM</sequence>
<feature type="domain" description="RING-type" evidence="6">
    <location>
        <begin position="356"/>
        <end position="395"/>
    </location>
</feature>
<gene>
    <name evidence="8" type="ORF">IM811_007521</name>
</gene>
<keyword evidence="2 4" id="KW-0863">Zinc-finger</keyword>
<dbReference type="PROSITE" id="PS50089">
    <property type="entry name" value="ZF_RING_2"/>
    <property type="match status" value="1"/>
</dbReference>
<evidence type="ECO:0000313" key="8">
    <source>
        <dbReference type="EMBL" id="KAF9756577.1"/>
    </source>
</evidence>
<dbReference type="Proteomes" id="UP000616885">
    <property type="component" value="Unassembled WGS sequence"/>
</dbReference>
<name>A0A8H7NJ14_BIOOC</name>
<evidence type="ECO:0000259" key="7">
    <source>
        <dbReference type="PROSITE" id="PS51382"/>
    </source>
</evidence>
<dbReference type="InterPro" id="IPR018957">
    <property type="entry name" value="Znf_C3HC4_RING-type"/>
</dbReference>
<dbReference type="PANTHER" id="PTHR23327">
    <property type="entry name" value="RING FINGER PROTEIN 127"/>
    <property type="match status" value="1"/>
</dbReference>
<dbReference type="Gene3D" id="3.30.40.10">
    <property type="entry name" value="Zinc/RING finger domain, C3HC4 (zinc finger)"/>
    <property type="match status" value="1"/>
</dbReference>
<evidence type="ECO:0000256" key="5">
    <source>
        <dbReference type="SAM" id="MobiDB-lite"/>
    </source>
</evidence>
<dbReference type="Pfam" id="PF00097">
    <property type="entry name" value="zf-C3HC4"/>
    <property type="match status" value="1"/>
</dbReference>
<dbReference type="SMART" id="SM00184">
    <property type="entry name" value="RING"/>
    <property type="match status" value="1"/>
</dbReference>
<accession>A0A8H7NJ14</accession>
<evidence type="ECO:0000313" key="9">
    <source>
        <dbReference type="Proteomes" id="UP000616885"/>
    </source>
</evidence>
<dbReference type="SUPFAM" id="SSF57850">
    <property type="entry name" value="RING/U-box"/>
    <property type="match status" value="1"/>
</dbReference>
<dbReference type="InterPro" id="IPR001841">
    <property type="entry name" value="Znf_RING"/>
</dbReference>
<dbReference type="InterPro" id="IPR004331">
    <property type="entry name" value="SPX_dom"/>
</dbReference>
<dbReference type="EMBL" id="JADCTT010000002">
    <property type="protein sequence ID" value="KAF9756577.1"/>
    <property type="molecule type" value="Genomic_DNA"/>
</dbReference>
<protein>
    <recommendedName>
        <fullName evidence="10">RING-14 protein</fullName>
    </recommendedName>
</protein>
<comment type="caution">
    <text evidence="8">The sequence shown here is derived from an EMBL/GenBank/DDBJ whole genome shotgun (WGS) entry which is preliminary data.</text>
</comment>
<feature type="domain" description="SPX" evidence="7">
    <location>
        <begin position="1"/>
        <end position="320"/>
    </location>
</feature>
<dbReference type="PROSITE" id="PS00518">
    <property type="entry name" value="ZF_RING_1"/>
    <property type="match status" value="1"/>
</dbReference>
<dbReference type="AlphaFoldDB" id="A0A8H7NJ14"/>
<dbReference type="GO" id="GO:0008270">
    <property type="term" value="F:zinc ion binding"/>
    <property type="evidence" value="ECO:0007669"/>
    <property type="project" value="UniProtKB-KW"/>
</dbReference>
<keyword evidence="3" id="KW-0862">Zinc</keyword>
<evidence type="ECO:0000256" key="1">
    <source>
        <dbReference type="ARBA" id="ARBA00022723"/>
    </source>
</evidence>
<proteinExistence type="predicted"/>
<organism evidence="8 9">
    <name type="scientific">Bionectria ochroleuca</name>
    <name type="common">Gliocladium roseum</name>
    <dbReference type="NCBI Taxonomy" id="29856"/>
    <lineage>
        <taxon>Eukaryota</taxon>
        <taxon>Fungi</taxon>
        <taxon>Dikarya</taxon>
        <taxon>Ascomycota</taxon>
        <taxon>Pezizomycotina</taxon>
        <taxon>Sordariomycetes</taxon>
        <taxon>Hypocreomycetidae</taxon>
        <taxon>Hypocreales</taxon>
        <taxon>Bionectriaceae</taxon>
        <taxon>Clonostachys</taxon>
    </lineage>
</organism>
<evidence type="ECO:0000259" key="6">
    <source>
        <dbReference type="PROSITE" id="PS50089"/>
    </source>
</evidence>
<dbReference type="PROSITE" id="PS51382">
    <property type="entry name" value="SPX"/>
    <property type="match status" value="1"/>
</dbReference>
<reference evidence="8" key="1">
    <citation type="submission" date="2020-10" db="EMBL/GenBank/DDBJ databases">
        <title>High-Quality Genome Resource of Clonostachys rosea strain S41 by Oxford Nanopore Long-Read Sequencing.</title>
        <authorList>
            <person name="Wang H."/>
        </authorList>
    </citation>
    <scope>NUCLEOTIDE SEQUENCE</scope>
    <source>
        <strain evidence="8">S41</strain>
    </source>
</reference>
<evidence type="ECO:0008006" key="10">
    <source>
        <dbReference type="Google" id="ProtNLM"/>
    </source>
</evidence>
<keyword evidence="1" id="KW-0479">Metal-binding</keyword>
<dbReference type="Pfam" id="PF03105">
    <property type="entry name" value="SPX"/>
    <property type="match status" value="1"/>
</dbReference>